<dbReference type="GO" id="GO:0005524">
    <property type="term" value="F:ATP binding"/>
    <property type="evidence" value="ECO:0007669"/>
    <property type="project" value="UniProtKB-UniRule"/>
</dbReference>
<accession>A0A235B827</accession>
<dbReference type="AlphaFoldDB" id="A0A235B827"/>
<dbReference type="InterPro" id="IPR011761">
    <property type="entry name" value="ATP-grasp"/>
</dbReference>
<dbReference type="Gene3D" id="3.30.470.20">
    <property type="entry name" value="ATP-grasp fold, B domain"/>
    <property type="match status" value="1"/>
</dbReference>
<sequence length="397" mass="45357">MVPSYPLPPKEDDPEVQPFREENTMKDPTPKTLGVIACKEQGTPPFQETVYLKQLTREGRAMGIRLIVFSPKDIDWRRRTVSAWFWDLNSGKWGNRSQAIPPLVYDRCYYRDSRHYRTYKPYVTQLAQDSDVQLLGRPLGGKLQTQEMLEKNAAIRPYLPRTLLYRSPEDLKSALNLSGSILIKPNGGSHGRGVAAIFAEPGRSYRVQGRTRNNRGFHIRLKTERALRDWILRFTGSARYLIQPYLGLQTEDGRPFDLRILVQKGEDHRWVTTGMAVRTGKTHSLTSNIHGGGKAERAIPFLTAHFPGRRLSGILRSIRWLAEQVPRQIEKEHGRLAELGLDIGIDRQGRVWLLEVNSKPGRTVFLLTRETDVRRRSIQLPMQYARTLLNGLVGGSV</sequence>
<dbReference type="Proteomes" id="UP000215459">
    <property type="component" value="Unassembled WGS sequence"/>
</dbReference>
<proteinExistence type="predicted"/>
<organism evidence="4 5">
    <name type="scientific">Paludifilum halophilum</name>
    <dbReference type="NCBI Taxonomy" id="1642702"/>
    <lineage>
        <taxon>Bacteria</taxon>
        <taxon>Bacillati</taxon>
        <taxon>Bacillota</taxon>
        <taxon>Bacilli</taxon>
        <taxon>Bacillales</taxon>
        <taxon>Thermoactinomycetaceae</taxon>
        <taxon>Paludifilum</taxon>
    </lineage>
</organism>
<protein>
    <recommendedName>
        <fullName evidence="3">ATP-grasp domain-containing protein</fullName>
    </recommendedName>
</protein>
<dbReference type="GO" id="GO:0046872">
    <property type="term" value="F:metal ion binding"/>
    <property type="evidence" value="ECO:0007669"/>
    <property type="project" value="InterPro"/>
</dbReference>
<feature type="compositionally biased region" description="Basic and acidic residues" evidence="2">
    <location>
        <begin position="18"/>
        <end position="29"/>
    </location>
</feature>
<reference evidence="4 5" key="1">
    <citation type="submission" date="2017-07" db="EMBL/GenBank/DDBJ databases">
        <title>The genome sequence of Paludifilum halophilum highlights mechanisms for microbial adaptation to high salt environemnts.</title>
        <authorList>
            <person name="Belbahri L."/>
        </authorList>
    </citation>
    <scope>NUCLEOTIDE SEQUENCE [LARGE SCALE GENOMIC DNA]</scope>
    <source>
        <strain evidence="4 5">DSM 102817</strain>
    </source>
</reference>
<keyword evidence="5" id="KW-1185">Reference proteome</keyword>
<dbReference type="InterPro" id="IPR026838">
    <property type="entry name" value="YheC/D"/>
</dbReference>
<comment type="caution">
    <text evidence="4">The sequence shown here is derived from an EMBL/GenBank/DDBJ whole genome shotgun (WGS) entry which is preliminary data.</text>
</comment>
<gene>
    <name evidence="4" type="ORF">CHM34_06275</name>
</gene>
<name>A0A235B827_9BACL</name>
<evidence type="ECO:0000259" key="3">
    <source>
        <dbReference type="PROSITE" id="PS50975"/>
    </source>
</evidence>
<dbReference type="OrthoDB" id="7869153at2"/>
<dbReference type="PROSITE" id="PS50975">
    <property type="entry name" value="ATP_GRASP"/>
    <property type="match status" value="1"/>
</dbReference>
<evidence type="ECO:0000256" key="1">
    <source>
        <dbReference type="PROSITE-ProRule" id="PRU00409"/>
    </source>
</evidence>
<feature type="domain" description="ATP-grasp" evidence="3">
    <location>
        <begin position="149"/>
        <end position="389"/>
    </location>
</feature>
<dbReference type="SUPFAM" id="SSF56059">
    <property type="entry name" value="Glutathione synthetase ATP-binding domain-like"/>
    <property type="match status" value="1"/>
</dbReference>
<keyword evidence="1" id="KW-0547">Nucleotide-binding</keyword>
<feature type="region of interest" description="Disordered" evidence="2">
    <location>
        <begin position="1"/>
        <end position="31"/>
    </location>
</feature>
<dbReference type="EMBL" id="NOWF01000003">
    <property type="protein sequence ID" value="OYD08436.1"/>
    <property type="molecule type" value="Genomic_DNA"/>
</dbReference>
<dbReference type="Pfam" id="PF14398">
    <property type="entry name" value="ATPgrasp_YheCD"/>
    <property type="match status" value="1"/>
</dbReference>
<evidence type="ECO:0000313" key="5">
    <source>
        <dbReference type="Proteomes" id="UP000215459"/>
    </source>
</evidence>
<evidence type="ECO:0000256" key="2">
    <source>
        <dbReference type="SAM" id="MobiDB-lite"/>
    </source>
</evidence>
<keyword evidence="1" id="KW-0067">ATP-binding</keyword>
<evidence type="ECO:0000313" key="4">
    <source>
        <dbReference type="EMBL" id="OYD08436.1"/>
    </source>
</evidence>